<proteinExistence type="inferred from homology"/>
<dbReference type="PROSITE" id="PS51257">
    <property type="entry name" value="PROKAR_LIPOPROTEIN"/>
    <property type="match status" value="1"/>
</dbReference>
<feature type="chain" id="PRO_5046293938" evidence="9">
    <location>
        <begin position="26"/>
        <end position="135"/>
    </location>
</feature>
<dbReference type="PANTHER" id="PTHR35293:SF10">
    <property type="entry name" value="EGG CELL-SECRETED PROTEIN 1.2-RELATED"/>
    <property type="match status" value="1"/>
</dbReference>
<evidence type="ECO:0000256" key="8">
    <source>
        <dbReference type="ARBA" id="ARBA00034484"/>
    </source>
</evidence>
<evidence type="ECO:0000256" key="2">
    <source>
        <dbReference type="ARBA" id="ARBA00004613"/>
    </source>
</evidence>
<keyword evidence="4 9" id="KW-0732">Signal</keyword>
<dbReference type="Proteomes" id="UP001652660">
    <property type="component" value="Chromosome 7e"/>
</dbReference>
<evidence type="ECO:0000259" key="10">
    <source>
        <dbReference type="Pfam" id="PF05617"/>
    </source>
</evidence>
<feature type="signal peptide" evidence="9">
    <location>
        <begin position="1"/>
        <end position="25"/>
    </location>
</feature>
<dbReference type="InterPro" id="IPR044711">
    <property type="entry name" value="EC11-15"/>
</dbReference>
<dbReference type="RefSeq" id="XP_071916116.1">
    <property type="nucleotide sequence ID" value="XM_072060015.1"/>
</dbReference>
<evidence type="ECO:0000256" key="7">
    <source>
        <dbReference type="ARBA" id="ARBA00034457"/>
    </source>
</evidence>
<evidence type="ECO:0000256" key="1">
    <source>
        <dbReference type="ARBA" id="ARBA00004541"/>
    </source>
</evidence>
<dbReference type="PANTHER" id="PTHR35293">
    <property type="entry name" value="EGG CELL-SECRETED PROTEIN 1.5"/>
    <property type="match status" value="1"/>
</dbReference>
<sequence>MALKSVKLLFLVITCFMVISCSSSARKILPRNLSGSDDQSISKLNTRPETNNGSVLDCWNALSEIKSCTDEIAAYFTNGTTDIGPGCCHAIIVITHNCWPTILSALGFSADQTYILRGYCDASLSSFGPAQAPSA</sequence>
<evidence type="ECO:0000313" key="11">
    <source>
        <dbReference type="Proteomes" id="UP001652660"/>
    </source>
</evidence>
<feature type="domain" description="Prolamin-like" evidence="10">
    <location>
        <begin position="57"/>
        <end position="121"/>
    </location>
</feature>
<evidence type="ECO:0000256" key="3">
    <source>
        <dbReference type="ARBA" id="ARBA00022525"/>
    </source>
</evidence>
<organism evidence="11 12">
    <name type="scientific">Coffea arabica</name>
    <name type="common">Arabian coffee</name>
    <dbReference type="NCBI Taxonomy" id="13443"/>
    <lineage>
        <taxon>Eukaryota</taxon>
        <taxon>Viridiplantae</taxon>
        <taxon>Streptophyta</taxon>
        <taxon>Embryophyta</taxon>
        <taxon>Tracheophyta</taxon>
        <taxon>Spermatophyta</taxon>
        <taxon>Magnoliopsida</taxon>
        <taxon>eudicotyledons</taxon>
        <taxon>Gunneridae</taxon>
        <taxon>Pentapetalae</taxon>
        <taxon>asterids</taxon>
        <taxon>lamiids</taxon>
        <taxon>Gentianales</taxon>
        <taxon>Rubiaceae</taxon>
        <taxon>Ixoroideae</taxon>
        <taxon>Gardenieae complex</taxon>
        <taxon>Bertiereae - Coffeeae clade</taxon>
        <taxon>Coffeeae</taxon>
        <taxon>Coffea</taxon>
    </lineage>
</organism>
<keyword evidence="3" id="KW-0964">Secreted</keyword>
<comment type="similarity">
    <text evidence="8">Belongs to the plant egg cell-secreted peptide family.</text>
</comment>
<keyword evidence="6" id="KW-0968">Cytoplasmic vesicle</keyword>
<keyword evidence="5" id="KW-0278">Fertilization</keyword>
<evidence type="ECO:0000313" key="12">
    <source>
        <dbReference type="RefSeq" id="XP_071916116.1"/>
    </source>
</evidence>
<evidence type="ECO:0000256" key="9">
    <source>
        <dbReference type="SAM" id="SignalP"/>
    </source>
</evidence>
<protein>
    <submittedName>
        <fullName evidence="12">Egg cell-secreted protein 1.2-like</fullName>
    </submittedName>
</protein>
<comment type="function">
    <text evidence="7">Involved in the regulation of gamete interactions during the double fertilization and to prevent multiple-pollen tube attraction; mediates the redistribution of the gamete fusogen HAP2/GCS1 to the cell surface after secretion upon sperm arrival.</text>
</comment>
<evidence type="ECO:0000256" key="5">
    <source>
        <dbReference type="ARBA" id="ARBA00023279"/>
    </source>
</evidence>
<evidence type="ECO:0000256" key="6">
    <source>
        <dbReference type="ARBA" id="ARBA00023329"/>
    </source>
</evidence>
<keyword evidence="11" id="KW-1185">Reference proteome</keyword>
<comment type="subcellular location">
    <subcellularLocation>
        <location evidence="1">Cytoplasmic vesicle</location>
    </subcellularLocation>
    <subcellularLocation>
        <location evidence="2">Secreted</location>
    </subcellularLocation>
</comment>
<gene>
    <name evidence="12" type="primary">LOC140011245</name>
</gene>
<name>A0ABM4V999_COFAR</name>
<accession>A0ABM4V999</accession>
<evidence type="ECO:0000256" key="4">
    <source>
        <dbReference type="ARBA" id="ARBA00022729"/>
    </source>
</evidence>
<dbReference type="Pfam" id="PF05617">
    <property type="entry name" value="Prolamin_like"/>
    <property type="match status" value="1"/>
</dbReference>
<dbReference type="GeneID" id="140011245"/>
<dbReference type="InterPro" id="IPR008502">
    <property type="entry name" value="Prolamin-like"/>
</dbReference>
<reference evidence="12" key="1">
    <citation type="submission" date="2025-08" db="UniProtKB">
        <authorList>
            <consortium name="RefSeq"/>
        </authorList>
    </citation>
    <scope>IDENTIFICATION</scope>
    <source>
        <tissue evidence="12">Leaves</tissue>
    </source>
</reference>